<sequence>MTEETLIASARLHNQFPPDTSFPQIDVLSEGFEELCAIIAKYNAQSRFRLRLLHRHTTIPEGQILLGTSITEPPGFWTRPTPISDVDLQNIHPHIISVDDEARNGRLFPSEFREGPPASDWSIESGFFTEFTDYLRVKGWENIFGLEIMQGQTGKMIEFSFDIGSLLLEEAEVSGQFESQETAWTIRVRDGAVDKDGETRCVIIQGQHLRATKMLVKSVSDVLKVLRDEGVLL</sequence>
<dbReference type="EMBL" id="CP058935">
    <property type="protein sequence ID" value="QLI71426.1"/>
    <property type="molecule type" value="Genomic_DNA"/>
</dbReference>
<name>A0A7D5Z8E0_9HYPO</name>
<dbReference type="OrthoDB" id="2322999at2759"/>
<gene>
    <name evidence="1" type="ORF">G6M90_00g069440</name>
</gene>
<dbReference type="GeneID" id="26247178"/>
<dbReference type="AlphaFoldDB" id="A0A7D5Z8E0"/>
<dbReference type="Proteomes" id="UP000510686">
    <property type="component" value="Chromosome 4"/>
</dbReference>
<proteinExistence type="predicted"/>
<dbReference type="RefSeq" id="XP_014539958.1">
    <property type="nucleotide sequence ID" value="XM_014684472.1"/>
</dbReference>
<reference evidence="1 2" key="1">
    <citation type="submission" date="2020-07" db="EMBL/GenBank/DDBJ databases">
        <title>Telomere length de novo assembly of all 7 chromosomes of the fungus, Metarhizium brunneum, using a novel assembly pipeline.</title>
        <authorList>
            <person name="Saud z."/>
            <person name="Kortsinoglou A."/>
            <person name="Kouvelis V.N."/>
            <person name="Butt T.M."/>
        </authorList>
    </citation>
    <scope>NUCLEOTIDE SEQUENCE [LARGE SCALE GENOMIC DNA]</scope>
    <source>
        <strain evidence="1 2">4556</strain>
    </source>
</reference>
<keyword evidence="2" id="KW-1185">Reference proteome</keyword>
<dbReference type="KEGG" id="mbrn:26247178"/>
<evidence type="ECO:0000313" key="2">
    <source>
        <dbReference type="Proteomes" id="UP000510686"/>
    </source>
</evidence>
<evidence type="ECO:0000313" key="1">
    <source>
        <dbReference type="EMBL" id="QLI71426.1"/>
    </source>
</evidence>
<protein>
    <submittedName>
        <fullName evidence="1">Uncharacterized protein</fullName>
    </submittedName>
</protein>
<organism evidence="1 2">
    <name type="scientific">Metarhizium brunneum</name>
    <dbReference type="NCBI Taxonomy" id="500148"/>
    <lineage>
        <taxon>Eukaryota</taxon>
        <taxon>Fungi</taxon>
        <taxon>Dikarya</taxon>
        <taxon>Ascomycota</taxon>
        <taxon>Pezizomycotina</taxon>
        <taxon>Sordariomycetes</taxon>
        <taxon>Hypocreomycetidae</taxon>
        <taxon>Hypocreales</taxon>
        <taxon>Clavicipitaceae</taxon>
        <taxon>Metarhizium</taxon>
    </lineage>
</organism>
<accession>A0A7D5Z8E0</accession>